<proteinExistence type="predicted"/>
<protein>
    <submittedName>
        <fullName evidence="4">Kunitz-type serine protease inhibitor microlepidin-4-like</fullName>
    </submittedName>
</protein>
<dbReference type="Proteomes" id="UP001652680">
    <property type="component" value="Unassembled WGS sequence"/>
</dbReference>
<feature type="signal peptide" evidence="1">
    <location>
        <begin position="1"/>
        <end position="19"/>
    </location>
</feature>
<dbReference type="EnsemblMetazoa" id="XM_017127280.1">
    <property type="protein sequence ID" value="XP_016982769.1"/>
    <property type="gene ID" value="LOC108047184"/>
</dbReference>
<dbReference type="RefSeq" id="XP_016982769.1">
    <property type="nucleotide sequence ID" value="XM_017127280.1"/>
</dbReference>
<dbReference type="InterPro" id="IPR036880">
    <property type="entry name" value="Kunitz_BPTI_sf"/>
</dbReference>
<dbReference type="SUPFAM" id="SSF57362">
    <property type="entry name" value="BPTI-like"/>
    <property type="match status" value="1"/>
</dbReference>
<evidence type="ECO:0000256" key="1">
    <source>
        <dbReference type="SAM" id="SignalP"/>
    </source>
</evidence>
<dbReference type="OrthoDB" id="7861027at2759"/>
<sequence length="72" mass="7780">MNRLCIALTLITLFGFAVALKSPICGIKASFVGKCKGFAYIPQKNRCVRISGDCSGKGNFFKRLEACEASCL</sequence>
<evidence type="ECO:0000313" key="3">
    <source>
        <dbReference type="Proteomes" id="UP001652680"/>
    </source>
</evidence>
<dbReference type="Gene3D" id="4.10.410.10">
    <property type="entry name" value="Pancreatic trypsin inhibitor Kunitz domain"/>
    <property type="match status" value="1"/>
</dbReference>
<keyword evidence="1" id="KW-0732">Signal</keyword>
<reference evidence="3" key="1">
    <citation type="journal article" date="2021" name="Elife">
        <title>Highly contiguous assemblies of 101 drosophilid genomes.</title>
        <authorList>
            <person name="Kim B.Y."/>
            <person name="Wang J.R."/>
            <person name="Miller D.E."/>
            <person name="Barmina O."/>
            <person name="Delaney E."/>
            <person name="Thompson A."/>
            <person name="Comeault A.A."/>
            <person name="Peede D."/>
            <person name="D'Agostino E.R."/>
            <person name="Pelaez J."/>
            <person name="Aguilar J.M."/>
            <person name="Haji D."/>
            <person name="Matsunaga T."/>
            <person name="Armstrong E.E."/>
            <person name="Zych M."/>
            <person name="Ogawa Y."/>
            <person name="Stamenkovic-Radak M."/>
            <person name="Jelic M."/>
            <person name="Veselinovic M.S."/>
            <person name="Tanaskovic M."/>
            <person name="Eric P."/>
            <person name="Gao J.J."/>
            <person name="Katoh T.K."/>
            <person name="Toda M.J."/>
            <person name="Watabe H."/>
            <person name="Watada M."/>
            <person name="Davis J.S."/>
            <person name="Moyle L.C."/>
            <person name="Manoli G."/>
            <person name="Bertolini E."/>
            <person name="Kostal V."/>
            <person name="Hawley R.S."/>
            <person name="Takahashi A."/>
            <person name="Jones C.D."/>
            <person name="Price D.K."/>
            <person name="Whiteman N."/>
            <person name="Kopp A."/>
            <person name="Matute D.R."/>
            <person name="Petrov D.A."/>
        </authorList>
    </citation>
    <scope>NUCLEOTIDE SEQUENCE [LARGE SCALE GENOMIC DNA]</scope>
</reference>
<keyword evidence="4" id="KW-0722">Serine protease inhibitor</keyword>
<dbReference type="GO" id="GO:0004867">
    <property type="term" value="F:serine-type endopeptidase inhibitor activity"/>
    <property type="evidence" value="ECO:0007669"/>
    <property type="project" value="UniProtKB-KW"/>
</dbReference>
<dbReference type="AlphaFoldDB" id="A0A6P4F180"/>
<evidence type="ECO:0000313" key="4">
    <source>
        <dbReference type="RefSeq" id="XP_016982769.1"/>
    </source>
</evidence>
<accession>A0A6P4F180</accession>
<organism evidence="4">
    <name type="scientific">Drosophila rhopaloa</name>
    <name type="common">Fruit fly</name>
    <dbReference type="NCBI Taxonomy" id="1041015"/>
    <lineage>
        <taxon>Eukaryota</taxon>
        <taxon>Metazoa</taxon>
        <taxon>Ecdysozoa</taxon>
        <taxon>Arthropoda</taxon>
        <taxon>Hexapoda</taxon>
        <taxon>Insecta</taxon>
        <taxon>Pterygota</taxon>
        <taxon>Neoptera</taxon>
        <taxon>Endopterygota</taxon>
        <taxon>Diptera</taxon>
        <taxon>Brachycera</taxon>
        <taxon>Muscomorpha</taxon>
        <taxon>Ephydroidea</taxon>
        <taxon>Drosophilidae</taxon>
        <taxon>Drosophila</taxon>
        <taxon>Sophophora</taxon>
    </lineage>
</organism>
<keyword evidence="3" id="KW-1185">Reference proteome</keyword>
<name>A0A6P4F180_DRORH</name>
<gene>
    <name evidence="4" type="primary">LOC108047184</name>
    <name evidence="2" type="synonym">108047184</name>
</gene>
<dbReference type="GeneID" id="108047184"/>
<reference evidence="2" key="3">
    <citation type="submission" date="2025-05" db="UniProtKB">
        <authorList>
            <consortium name="EnsemblMetazoa"/>
        </authorList>
    </citation>
    <scope>IDENTIFICATION</scope>
</reference>
<keyword evidence="4" id="KW-0646">Protease inhibitor</keyword>
<reference evidence="4" key="2">
    <citation type="submission" date="2025-04" db="UniProtKB">
        <authorList>
            <consortium name="RefSeq"/>
        </authorList>
    </citation>
    <scope>IDENTIFICATION</scope>
</reference>
<feature type="chain" id="PRO_5028319005" evidence="1">
    <location>
        <begin position="20"/>
        <end position="72"/>
    </location>
</feature>
<evidence type="ECO:0000313" key="2">
    <source>
        <dbReference type="EnsemblMetazoa" id="XP_016982769.1"/>
    </source>
</evidence>